<dbReference type="EMBL" id="UFZA01000001">
    <property type="protein sequence ID" value="STE03543.1"/>
    <property type="molecule type" value="Genomic_DNA"/>
</dbReference>
<dbReference type="Pfam" id="PF22817">
    <property type="entry name" value="ApeP-like"/>
    <property type="match status" value="1"/>
</dbReference>
<evidence type="ECO:0000313" key="1">
    <source>
        <dbReference type="EMBL" id="EFI0215098.1"/>
    </source>
</evidence>
<dbReference type="EMBL" id="JAWPMK010000001">
    <property type="protein sequence ID" value="MDW9350965.1"/>
    <property type="molecule type" value="Genomic_DNA"/>
</dbReference>
<dbReference type="EMBL" id="AASXRC010000031">
    <property type="protein sequence ID" value="EFI0215098.1"/>
    <property type="molecule type" value="Genomic_DNA"/>
</dbReference>
<dbReference type="InterPro" id="IPR016776">
    <property type="entry name" value="ApeP-like_dehydratase"/>
</dbReference>
<dbReference type="Proteomes" id="UP000036331">
    <property type="component" value="Unassembled WGS sequence"/>
</dbReference>
<evidence type="ECO:0000313" key="7">
    <source>
        <dbReference type="EMBL" id="RXD16256.1"/>
    </source>
</evidence>
<reference evidence="3" key="10">
    <citation type="submission" date="2020-04" db="EMBL/GenBank/DDBJ databases">
        <authorList>
            <consortium name="NCBI Pathogen Detection Project"/>
        </authorList>
    </citation>
    <scope>NUCLEOTIDE SEQUENCE</scope>
    <source>
        <strain evidence="3">TW14994</strain>
    </source>
</reference>
<evidence type="ECO:0000313" key="16">
    <source>
        <dbReference type="Proteomes" id="UP000288730"/>
    </source>
</evidence>
<evidence type="ECO:0000313" key="2">
    <source>
        <dbReference type="EMBL" id="EMM9721218.1"/>
    </source>
</evidence>
<dbReference type="Proteomes" id="UP000288730">
    <property type="component" value="Unassembled WGS sequence"/>
</dbReference>
<evidence type="ECO:0000313" key="5">
    <source>
        <dbReference type="EMBL" id="PAU14911.1"/>
    </source>
</evidence>
<reference evidence="8 17" key="7">
    <citation type="submission" date="2019-02" db="EMBL/GenBank/DDBJ databases">
        <authorList>
            <person name="Slukin P."/>
            <person name="Fursova N."/>
            <person name="Ermolenko Z."/>
            <person name="Mayskaya N."/>
            <person name="Kislichkina A."/>
            <person name="Mukhina T."/>
            <person name="Sizova A."/>
            <person name="Bogun A."/>
        </authorList>
    </citation>
    <scope>NUCLEOTIDE SEQUENCE [LARGE SCALE GENOMIC DNA]</scope>
    <source>
        <strain evidence="8">SCPM-O-B-8431</strain>
        <strain evidence="17">SCPM-O-B-8431(U15)</strain>
    </source>
</reference>
<dbReference type="RefSeq" id="WP_000020242.1">
    <property type="nucleotide sequence ID" value="NZ_AP024114.1"/>
</dbReference>
<evidence type="ECO:0000313" key="3">
    <source>
        <dbReference type="EMBL" id="HAI8956800.1"/>
    </source>
</evidence>
<dbReference type="EMBL" id="LDXE02000002">
    <property type="protein sequence ID" value="PBN75636.1"/>
    <property type="molecule type" value="Genomic_DNA"/>
</dbReference>
<evidence type="ECO:0000313" key="15">
    <source>
        <dbReference type="Proteomes" id="UP000255164"/>
    </source>
</evidence>
<dbReference type="EMBL" id="SERV01000008">
    <property type="protein sequence ID" value="RYL81751.1"/>
    <property type="molecule type" value="Genomic_DNA"/>
</dbReference>
<dbReference type="Proteomes" id="UP000521994">
    <property type="component" value="Unassembled WGS sequence"/>
</dbReference>
<evidence type="ECO:0000313" key="6">
    <source>
        <dbReference type="EMBL" id="PBN75636.1"/>
    </source>
</evidence>
<evidence type="ECO:0000313" key="13">
    <source>
        <dbReference type="Proteomes" id="UP000218543"/>
    </source>
</evidence>
<dbReference type="Gene3D" id="3.10.129.10">
    <property type="entry name" value="Hotdog Thioesterase"/>
    <property type="match status" value="1"/>
</dbReference>
<reference evidence="14 15" key="5">
    <citation type="submission" date="2018-06" db="EMBL/GenBank/DDBJ databases">
        <authorList>
            <consortium name="Pathogen Informatics"/>
            <person name="Doyle S."/>
        </authorList>
    </citation>
    <scope>NUCLEOTIDE SEQUENCE [LARGE SCALE GENOMIC DNA]</scope>
    <source>
        <strain evidence="9 15">NCTC10082</strain>
        <strain evidence="10 14">NCTC8960</strain>
    </source>
</reference>
<evidence type="ECO:0000313" key="11">
    <source>
        <dbReference type="EMBL" id="VFT67553.1"/>
    </source>
</evidence>
<dbReference type="Proteomes" id="UP000291778">
    <property type="component" value="Unassembled WGS sequence"/>
</dbReference>
<dbReference type="SUPFAM" id="SSF54637">
    <property type="entry name" value="Thioesterase/thiol ester dehydrase-isomerase"/>
    <property type="match status" value="1"/>
</dbReference>
<dbReference type="Proteomes" id="UP000255057">
    <property type="component" value="Unassembled WGS sequence"/>
</dbReference>
<dbReference type="EMBL" id="DABFUC010000003">
    <property type="protein sequence ID" value="HAI8956800.1"/>
    <property type="molecule type" value="Genomic_DNA"/>
</dbReference>
<sequence length="154" mass="16591">MSHYLSPGAYLPHDAPMLLLEDVVSVSDDSAVCRVTVSPSGVLAPFLDPDGNLPGWFALELMAQTVGVWSGWHRHQQGKNSIELGMILGARELLCTTGILPAGQTLTITVKLLMQDDRFGSFECSINDGEATGRINTFQPTAEELTTLFQQGAS</sequence>
<reference evidence="6 12" key="1">
    <citation type="journal article" date="2015" name="Genome Announc.">
        <title>Draft Genome Sequences of Human-Pathogenic Escherichia coli O26:H11 Strains Carrying the stx2 Gene Only and Circulating in France.</title>
        <authorList>
            <person name="Delannoy S."/>
            <person name="Mariani-Kurkdjian P."/>
            <person name="Bonacorsi S."/>
            <person name="Liguori S."/>
            <person name="Ison S.A."/>
            <person name="Fach P."/>
        </authorList>
    </citation>
    <scope>NUCLEOTIDE SEQUENCE [LARGE SCALE GENOMIC DNA]</scope>
    <source>
        <strain evidence="6 12">34870</strain>
    </source>
</reference>
<evidence type="ECO:0000313" key="8">
    <source>
        <dbReference type="EMBL" id="RYL81751.1"/>
    </source>
</evidence>
<reference evidence="5 13" key="2">
    <citation type="submission" date="2016-12" db="EMBL/GenBank/DDBJ databases">
        <title>Real-Time Genomic Investigation Underlying the Public Health Response to a Shiga Toxin-Producing Escherichia Coli O26:H11 Outbreak in a Nursery.</title>
        <authorList>
            <person name="Ferdous M."/>
            <person name="Moran-Gilad J."/>
            <person name="Rossen J.W."/>
            <person name="Gdalevich M."/>
        </authorList>
    </citation>
    <scope>NUCLEOTIDE SEQUENCE [LARGE SCALE GENOMIC DNA]</scope>
    <source>
        <strain evidence="5 13">STEC 514-2</strain>
    </source>
</reference>
<reference evidence="3 20" key="4">
    <citation type="journal article" date="2018" name="Genome Biol.">
        <title>SKESA: strategic k-mer extension for scrupulous assemblies.</title>
        <authorList>
            <person name="Souvorov A."/>
            <person name="Agarwala R."/>
            <person name="Lipman D.J."/>
        </authorList>
    </citation>
    <scope>NUCLEOTIDE SEQUENCE [LARGE SCALE GENOMIC DNA]</scope>
    <source>
        <strain evidence="3 20">TW14994</strain>
    </source>
</reference>
<dbReference type="Proteomes" id="UP000255164">
    <property type="component" value="Unassembled WGS sequence"/>
</dbReference>
<name>A0A066R355_ECOLX</name>
<organism evidence="5 13">
    <name type="scientific">Escherichia coli</name>
    <dbReference type="NCBI Taxonomy" id="562"/>
    <lineage>
        <taxon>Bacteria</taxon>
        <taxon>Pseudomonadati</taxon>
        <taxon>Pseudomonadota</taxon>
        <taxon>Gammaproteobacteria</taxon>
        <taxon>Enterobacterales</taxon>
        <taxon>Enterobacteriaceae</taxon>
        <taxon>Escherichia</taxon>
    </lineage>
</organism>
<dbReference type="AlphaFoldDB" id="A0A066R355"/>
<dbReference type="InterPro" id="IPR029069">
    <property type="entry name" value="HotDog_dom_sf"/>
</dbReference>
<dbReference type="EMBL" id="CAADJZ010000001">
    <property type="protein sequence ID" value="VFT67553.1"/>
    <property type="molecule type" value="Genomic_DNA"/>
</dbReference>
<evidence type="ECO:0000313" key="20">
    <source>
        <dbReference type="Proteomes" id="UP000842385"/>
    </source>
</evidence>
<reference evidence="7 16" key="6">
    <citation type="submission" date="2019-01" db="EMBL/GenBank/DDBJ databases">
        <title>Genomic analysis of febrile catheter-associated UTI E. coli isolates.</title>
        <authorList>
            <person name="Potter R."/>
            <person name="Zou Z."/>
            <person name="Henderson J."/>
            <person name="Dantas G."/>
        </authorList>
    </citation>
    <scope>NUCLEOTIDE SEQUENCE [LARGE SCALE GENOMIC DNA]</scope>
    <source>
        <strain evidence="7 16">29_CAASB</strain>
    </source>
</reference>
<evidence type="ECO:0000313" key="10">
    <source>
        <dbReference type="EMBL" id="STN13201.1"/>
    </source>
</evidence>
<evidence type="ECO:0000313" key="12">
    <source>
        <dbReference type="Proteomes" id="UP000036331"/>
    </source>
</evidence>
<dbReference type="PIRSF" id="PIRSF020565">
    <property type="entry name" value="3Ho_Ac_ACP_DH_prd"/>
    <property type="match status" value="1"/>
</dbReference>
<evidence type="ECO:0000313" key="17">
    <source>
        <dbReference type="Proteomes" id="UP000291778"/>
    </source>
</evidence>
<reference evidence="6" key="3">
    <citation type="submission" date="2017-03" db="EMBL/GenBank/DDBJ databases">
        <title>The mobilome is the main driver of stx2-positive O26:H11 Escherichia coli strains evolution.</title>
        <authorList>
            <person name="Delannoy S."/>
            <person name="Mariani-Kurkdjian P."/>
            <person name="Webb H.E."/>
            <person name="Bonacorsi S."/>
            <person name="Fach P."/>
        </authorList>
    </citation>
    <scope>NUCLEOTIDE SEQUENCE</scope>
    <source>
        <strain evidence="6">34870</strain>
    </source>
</reference>
<dbReference type="Proteomes" id="UP000358010">
    <property type="component" value="Unassembled WGS sequence"/>
</dbReference>
<accession>A0A066R355</accession>
<dbReference type="EMBL" id="ABKSHZ030000003">
    <property type="protein sequence ID" value="EMM9721218.1"/>
    <property type="molecule type" value="Genomic_DNA"/>
</dbReference>
<proteinExistence type="predicted"/>
<evidence type="ECO:0000313" key="19">
    <source>
        <dbReference type="Proteomes" id="UP000521994"/>
    </source>
</evidence>
<dbReference type="EMBL" id="MRVZ01000108">
    <property type="protein sequence ID" value="PAU14911.1"/>
    <property type="molecule type" value="Genomic_DNA"/>
</dbReference>
<evidence type="ECO:0000313" key="4">
    <source>
        <dbReference type="EMBL" id="MDW9350965.1"/>
    </source>
</evidence>
<dbReference type="Proteomes" id="UP000218543">
    <property type="component" value="Unassembled WGS sequence"/>
</dbReference>
<dbReference type="Proteomes" id="UP001271591">
    <property type="component" value="Unassembled WGS sequence"/>
</dbReference>
<evidence type="ECO:0000313" key="14">
    <source>
        <dbReference type="Proteomes" id="UP000255057"/>
    </source>
</evidence>
<dbReference type="Proteomes" id="UP000842385">
    <property type="component" value="Unassembled WGS sequence"/>
</dbReference>
<reference evidence="2" key="12">
    <citation type="submission" date="2024-02" db="EMBL/GenBank/DDBJ databases">
        <authorList>
            <consortium name="Clinical and Environmental Microbiology Branch: Whole genome sequencing antimicrobial resistance pathogens in the healthcare setting"/>
        </authorList>
    </citation>
    <scope>NUCLEOTIDE SEQUENCE</scope>
    <source>
        <strain evidence="2">2023QG-00028</strain>
    </source>
</reference>
<evidence type="ECO:0000313" key="18">
    <source>
        <dbReference type="Proteomes" id="UP000358010"/>
    </source>
</evidence>
<reference evidence="4" key="11">
    <citation type="submission" date="2023-10" db="EMBL/GenBank/DDBJ databases">
        <title>Draft Genome Sequence of a Shiga toxin-producing Escherichia coli strain from deer meat showing an IS-element integration in the B-subunit of the Shiga toxin Stx2b gene.</title>
        <authorList>
            <person name="Projahn M."/>
            <person name="Borowiak M."/>
        </authorList>
    </citation>
    <scope>NUCLEOTIDE SEQUENCE</scope>
    <source>
        <strain evidence="4">BfR-EC-18960</strain>
    </source>
</reference>
<dbReference type="EMBL" id="UGFO01000006">
    <property type="protein sequence ID" value="STN13201.1"/>
    <property type="molecule type" value="Genomic_DNA"/>
</dbReference>
<reference evidence="11 18" key="8">
    <citation type="submission" date="2019-03" db="EMBL/GenBank/DDBJ databases">
        <authorList>
            <consortium name="Pathogen Informatics"/>
        </authorList>
    </citation>
    <scope>NUCLEOTIDE SEQUENCE [LARGE SCALE GENOMIC DNA]</scope>
    <source>
        <strain evidence="11 18">NCTC10974</strain>
    </source>
</reference>
<protein>
    <submittedName>
        <fullName evidence="5">3-hydroxy-fatty acyl-ACP dehydratase</fullName>
    </submittedName>
    <submittedName>
        <fullName evidence="9">Putative dehydratase</fullName>
    </submittedName>
</protein>
<reference evidence="1 19" key="9">
    <citation type="submission" date="2020-02" db="EMBL/GenBank/DDBJ databases">
        <authorList>
            <consortium name="PulseNet: The National Subtyping Network for Foodborne Disease Surveillance"/>
            <person name="Tarr C.L."/>
            <person name="Trees E."/>
            <person name="Katz L.S."/>
            <person name="Carleton-Romer H.A."/>
            <person name="Stroika S."/>
            <person name="Kucerova Z."/>
            <person name="Roache K.F."/>
            <person name="Sabol A.L."/>
            <person name="Besser J."/>
            <person name="Gerner-Smidt P."/>
        </authorList>
    </citation>
    <scope>NUCLEOTIDE SEQUENCE [LARGE SCALE GENOMIC DNA]</scope>
    <source>
        <strain evidence="1 19">2014C-3796</strain>
    </source>
</reference>
<gene>
    <name evidence="6" type="ORF">ABE91_011220</name>
    <name evidence="1" type="ORF">BG944_004349</name>
    <name evidence="5" type="ORF">BTQ06_24435</name>
    <name evidence="7" type="ORF">EPS76_11655</name>
    <name evidence="8" type="ORF">EWK56_12815</name>
    <name evidence="3" type="ORF">HKA49_000906</name>
    <name evidence="9" type="ORF">NCTC10082_01894</name>
    <name evidence="11" type="ORF">NCTC10974_01000</name>
    <name evidence="10" type="ORF">NCTC8960_03524</name>
    <name evidence="2" type="ORF">PWL68_001285</name>
    <name evidence="4" type="ORF">R8G00_15415</name>
</gene>
<dbReference type="EMBL" id="SCJN01000076">
    <property type="protein sequence ID" value="RXD16256.1"/>
    <property type="molecule type" value="Genomic_DNA"/>
</dbReference>
<dbReference type="CDD" id="cd01289">
    <property type="entry name" value="FabA_like"/>
    <property type="match status" value="1"/>
</dbReference>
<evidence type="ECO:0000313" key="9">
    <source>
        <dbReference type="EMBL" id="STE03543.1"/>
    </source>
</evidence>